<sequence length="171" mass="17756">MNLKSLVLAAALLPAAIGSAYANDYTSPVIDLAGGPTQWSTFFGATHTAGAFTDTYTFSYSGADAVARGHFLNTGFLGMFDIDFTSATLNGTALNTFNLGTPLLSASGSLFNEVPVDGLVTLVIKGNTKSDIASYAGTLNLVSAVPEPTTYGMLLGGMGVLAFLARRRKQK</sequence>
<feature type="chain" id="PRO_5021719025" evidence="2">
    <location>
        <begin position="23"/>
        <end position="171"/>
    </location>
</feature>
<reference evidence="4 5" key="1">
    <citation type="journal article" date="2015" name="Stand. Genomic Sci.">
        <title>Genomic Encyclopedia of Bacterial and Archaeal Type Strains, Phase III: the genomes of soil and plant-associated and newly described type strains.</title>
        <authorList>
            <person name="Whitman W.B."/>
            <person name="Woyke T."/>
            <person name="Klenk H.P."/>
            <person name="Zhou Y."/>
            <person name="Lilburn T.G."/>
            <person name="Beck B.J."/>
            <person name="De Vos P."/>
            <person name="Vandamme P."/>
            <person name="Eisen J.A."/>
            <person name="Garrity G."/>
            <person name="Hugenholtz P."/>
            <person name="Kyrpides N.C."/>
        </authorList>
    </citation>
    <scope>NUCLEOTIDE SEQUENCE [LARGE SCALE GENOMIC DNA]</scope>
    <source>
        <strain evidence="4 5">CGMCC 1.10822</strain>
    </source>
</reference>
<dbReference type="Pfam" id="PF07589">
    <property type="entry name" value="PEP-CTERM"/>
    <property type="match status" value="1"/>
</dbReference>
<dbReference type="EMBL" id="VLLB01000016">
    <property type="protein sequence ID" value="TWI60507.1"/>
    <property type="molecule type" value="Genomic_DNA"/>
</dbReference>
<evidence type="ECO:0000259" key="3">
    <source>
        <dbReference type="Pfam" id="PF07589"/>
    </source>
</evidence>
<gene>
    <name evidence="4" type="ORF">IP91_05077</name>
</gene>
<comment type="caution">
    <text evidence="4">The sequence shown here is derived from an EMBL/GenBank/DDBJ whole genome shotgun (WGS) entry which is preliminary data.</text>
</comment>
<keyword evidence="1" id="KW-1133">Transmembrane helix</keyword>
<dbReference type="OrthoDB" id="8754432at2"/>
<keyword evidence="1" id="KW-0812">Transmembrane</keyword>
<proteinExistence type="predicted"/>
<dbReference type="RefSeq" id="WP_145653333.1">
    <property type="nucleotide sequence ID" value="NZ_VLLB01000016.1"/>
</dbReference>
<keyword evidence="5" id="KW-1185">Reference proteome</keyword>
<organism evidence="4 5">
    <name type="scientific">Pseudoduganella lurida</name>
    <dbReference type="NCBI Taxonomy" id="1036180"/>
    <lineage>
        <taxon>Bacteria</taxon>
        <taxon>Pseudomonadati</taxon>
        <taxon>Pseudomonadota</taxon>
        <taxon>Betaproteobacteria</taxon>
        <taxon>Burkholderiales</taxon>
        <taxon>Oxalobacteraceae</taxon>
        <taxon>Telluria group</taxon>
        <taxon>Pseudoduganella</taxon>
    </lineage>
</organism>
<keyword evidence="2" id="KW-0732">Signal</keyword>
<protein>
    <submittedName>
        <fullName evidence="4">Putative secreted protein with PEP-CTERM sorting signal</fullName>
    </submittedName>
</protein>
<dbReference type="InterPro" id="IPR013424">
    <property type="entry name" value="Ice-binding_C"/>
</dbReference>
<dbReference type="AlphaFoldDB" id="A0A562QUR9"/>
<feature type="transmembrane region" description="Helical" evidence="1">
    <location>
        <begin position="148"/>
        <end position="165"/>
    </location>
</feature>
<evidence type="ECO:0000313" key="5">
    <source>
        <dbReference type="Proteomes" id="UP000318431"/>
    </source>
</evidence>
<evidence type="ECO:0000256" key="2">
    <source>
        <dbReference type="SAM" id="SignalP"/>
    </source>
</evidence>
<feature type="domain" description="Ice-binding protein C-terminal" evidence="3">
    <location>
        <begin position="144"/>
        <end position="168"/>
    </location>
</feature>
<keyword evidence="1" id="KW-0472">Membrane</keyword>
<name>A0A562QUR9_9BURK</name>
<evidence type="ECO:0000256" key="1">
    <source>
        <dbReference type="SAM" id="Phobius"/>
    </source>
</evidence>
<evidence type="ECO:0000313" key="4">
    <source>
        <dbReference type="EMBL" id="TWI60507.1"/>
    </source>
</evidence>
<dbReference type="NCBIfam" id="TIGR02595">
    <property type="entry name" value="PEP_CTERM"/>
    <property type="match status" value="1"/>
</dbReference>
<feature type="signal peptide" evidence="2">
    <location>
        <begin position="1"/>
        <end position="22"/>
    </location>
</feature>
<dbReference type="NCBIfam" id="NF038126">
    <property type="entry name" value="PEP_CTERM_FxDxF"/>
    <property type="match status" value="1"/>
</dbReference>
<dbReference type="Proteomes" id="UP000318431">
    <property type="component" value="Unassembled WGS sequence"/>
</dbReference>
<accession>A0A562QUR9</accession>